<keyword evidence="2" id="KW-1185">Reference proteome</keyword>
<accession>A0A0D9WCS5</accession>
<proteinExistence type="predicted"/>
<evidence type="ECO:0000313" key="2">
    <source>
        <dbReference type="Proteomes" id="UP000032180"/>
    </source>
</evidence>
<protein>
    <submittedName>
        <fullName evidence="1">Uncharacterized protein</fullName>
    </submittedName>
</protein>
<evidence type="ECO:0000313" key="1">
    <source>
        <dbReference type="EnsemblPlants" id="LPERR05G03010.1"/>
    </source>
</evidence>
<reference evidence="1" key="3">
    <citation type="submission" date="2015-04" db="UniProtKB">
        <authorList>
            <consortium name="EnsemblPlants"/>
        </authorList>
    </citation>
    <scope>IDENTIFICATION</scope>
</reference>
<reference evidence="1 2" key="1">
    <citation type="submission" date="2012-08" db="EMBL/GenBank/DDBJ databases">
        <title>Oryza genome evolution.</title>
        <authorList>
            <person name="Wing R.A."/>
        </authorList>
    </citation>
    <scope>NUCLEOTIDE SEQUENCE</scope>
</reference>
<dbReference type="HOGENOM" id="CLU_214047_0_0_1"/>
<sequence length="53" mass="6479">MEHPHMSLGGFCIMLFKKSWRIAYFRMFDNMYDKMYVLFVVYWAGLTRTTTEN</sequence>
<dbReference type="AlphaFoldDB" id="A0A0D9WCS5"/>
<dbReference type="Gramene" id="LPERR05G03010.1">
    <property type="protein sequence ID" value="LPERR05G03010.1"/>
    <property type="gene ID" value="LPERR05G03010"/>
</dbReference>
<name>A0A0D9WCS5_9ORYZ</name>
<reference evidence="2" key="2">
    <citation type="submission" date="2013-12" db="EMBL/GenBank/DDBJ databases">
        <authorList>
            <person name="Yu Y."/>
            <person name="Lee S."/>
            <person name="de Baynast K."/>
            <person name="Wissotski M."/>
            <person name="Liu L."/>
            <person name="Talag J."/>
            <person name="Goicoechea J."/>
            <person name="Angelova A."/>
            <person name="Jetty R."/>
            <person name="Kudrna D."/>
            <person name="Golser W."/>
            <person name="Rivera L."/>
            <person name="Zhang J."/>
            <person name="Wing R."/>
        </authorList>
    </citation>
    <scope>NUCLEOTIDE SEQUENCE</scope>
</reference>
<dbReference type="Proteomes" id="UP000032180">
    <property type="component" value="Chromosome 5"/>
</dbReference>
<organism evidence="1 2">
    <name type="scientific">Leersia perrieri</name>
    <dbReference type="NCBI Taxonomy" id="77586"/>
    <lineage>
        <taxon>Eukaryota</taxon>
        <taxon>Viridiplantae</taxon>
        <taxon>Streptophyta</taxon>
        <taxon>Embryophyta</taxon>
        <taxon>Tracheophyta</taxon>
        <taxon>Spermatophyta</taxon>
        <taxon>Magnoliopsida</taxon>
        <taxon>Liliopsida</taxon>
        <taxon>Poales</taxon>
        <taxon>Poaceae</taxon>
        <taxon>BOP clade</taxon>
        <taxon>Oryzoideae</taxon>
        <taxon>Oryzeae</taxon>
        <taxon>Oryzinae</taxon>
        <taxon>Leersia</taxon>
    </lineage>
</organism>
<dbReference type="EnsemblPlants" id="LPERR05G03010.1">
    <property type="protein sequence ID" value="LPERR05G03010.1"/>
    <property type="gene ID" value="LPERR05G03010"/>
</dbReference>